<protein>
    <recommendedName>
        <fullName evidence="3">Serine-threonine/tyrosine-protein kinase catalytic domain-containing protein</fullName>
    </recommendedName>
</protein>
<evidence type="ECO:0000313" key="1">
    <source>
        <dbReference type="EMBL" id="KAJ3678967.1"/>
    </source>
</evidence>
<dbReference type="Proteomes" id="UP001210211">
    <property type="component" value="Unassembled WGS sequence"/>
</dbReference>
<reference evidence="1 2" key="1">
    <citation type="journal article" date="2022" name="Cell">
        <title>Repeat-based holocentromeres influence genome architecture and karyotype evolution.</title>
        <authorList>
            <person name="Hofstatter P.G."/>
            <person name="Thangavel G."/>
            <person name="Lux T."/>
            <person name="Neumann P."/>
            <person name="Vondrak T."/>
            <person name="Novak P."/>
            <person name="Zhang M."/>
            <person name="Costa L."/>
            <person name="Castellani M."/>
            <person name="Scott A."/>
            <person name="Toegelov H."/>
            <person name="Fuchs J."/>
            <person name="Mata-Sucre Y."/>
            <person name="Dias Y."/>
            <person name="Vanzela A.L.L."/>
            <person name="Huettel B."/>
            <person name="Almeida C.C.S."/>
            <person name="Simkova H."/>
            <person name="Souza G."/>
            <person name="Pedrosa-Harand A."/>
            <person name="Macas J."/>
            <person name="Mayer K.F.X."/>
            <person name="Houben A."/>
            <person name="Marques A."/>
        </authorList>
    </citation>
    <scope>NUCLEOTIDE SEQUENCE [LARGE SCALE GENOMIC DNA]</scope>
    <source>
        <strain evidence="1">RhyTen1mFocal</strain>
    </source>
</reference>
<dbReference type="AlphaFoldDB" id="A0AAD5W803"/>
<accession>A0AAD5W803</accession>
<organism evidence="1 2">
    <name type="scientific">Rhynchospora tenuis</name>
    <dbReference type="NCBI Taxonomy" id="198213"/>
    <lineage>
        <taxon>Eukaryota</taxon>
        <taxon>Viridiplantae</taxon>
        <taxon>Streptophyta</taxon>
        <taxon>Embryophyta</taxon>
        <taxon>Tracheophyta</taxon>
        <taxon>Spermatophyta</taxon>
        <taxon>Magnoliopsida</taxon>
        <taxon>Liliopsida</taxon>
        <taxon>Poales</taxon>
        <taxon>Cyperaceae</taxon>
        <taxon>Cyperoideae</taxon>
        <taxon>Rhynchosporeae</taxon>
        <taxon>Rhynchospora</taxon>
    </lineage>
</organism>
<proteinExistence type="predicted"/>
<dbReference type="EMBL" id="JAMRDG010000020">
    <property type="protein sequence ID" value="KAJ3678967.1"/>
    <property type="molecule type" value="Genomic_DNA"/>
</dbReference>
<gene>
    <name evidence="1" type="ORF">LUZ61_021131</name>
</gene>
<sequence length="96" mass="10583">MQGQYDINSVWKVTELARQCTELTSAQRPTMSAIVAELKESIDLQISTEGTRSGSMTNTYQYNYSRNDNFVSDVSQNSVFEMAHMGGTPAPAPAAR</sequence>
<evidence type="ECO:0008006" key="3">
    <source>
        <dbReference type="Google" id="ProtNLM"/>
    </source>
</evidence>
<keyword evidence="2" id="KW-1185">Reference proteome</keyword>
<name>A0AAD5W803_9POAL</name>
<comment type="caution">
    <text evidence="1">The sequence shown here is derived from an EMBL/GenBank/DDBJ whole genome shotgun (WGS) entry which is preliminary data.</text>
</comment>
<evidence type="ECO:0000313" key="2">
    <source>
        <dbReference type="Proteomes" id="UP001210211"/>
    </source>
</evidence>